<dbReference type="GO" id="GO:0016746">
    <property type="term" value="F:acyltransferase activity"/>
    <property type="evidence" value="ECO:0007669"/>
    <property type="project" value="UniProtKB-KW"/>
</dbReference>
<comment type="subcellular location">
    <subcellularLocation>
        <location evidence="1">Cell inner membrane</location>
    </subcellularLocation>
</comment>
<evidence type="ECO:0000256" key="6">
    <source>
        <dbReference type="ARBA" id="ARBA00023315"/>
    </source>
</evidence>
<gene>
    <name evidence="7" type="ORF">OB236_38610</name>
</gene>
<evidence type="ECO:0000256" key="2">
    <source>
        <dbReference type="ARBA" id="ARBA00022475"/>
    </source>
</evidence>
<keyword evidence="3" id="KW-0997">Cell inner membrane</keyword>
<evidence type="ECO:0000313" key="8">
    <source>
        <dbReference type="Proteomes" id="UP001652445"/>
    </source>
</evidence>
<accession>A0ABT2UTS5</accession>
<evidence type="ECO:0000256" key="3">
    <source>
        <dbReference type="ARBA" id="ARBA00022519"/>
    </source>
</evidence>
<evidence type="ECO:0000256" key="5">
    <source>
        <dbReference type="ARBA" id="ARBA00023136"/>
    </source>
</evidence>
<evidence type="ECO:0000256" key="1">
    <source>
        <dbReference type="ARBA" id="ARBA00004533"/>
    </source>
</evidence>
<evidence type="ECO:0000256" key="4">
    <source>
        <dbReference type="ARBA" id="ARBA00022679"/>
    </source>
</evidence>
<name>A0ABT2UTS5_9BACL</name>
<keyword evidence="5" id="KW-0472">Membrane</keyword>
<sequence>MYDWIGKITENHLLIQKMAAWSRWIPKSCMLMLLGCAAAILQLSVFSKGMGIKVEANLSTLLKDRSAEELTRIRHQFFRNLVITLYEIIVESKYLEGSESWRFRVEGEDHLKEALQLGRGAIIYAPHEGNFFYYYWYLSQKYNCLTIATAESPELRPLYEQFQLMGCEGLDYDRTPPLLLLRKLKKHLKSNGVVFILGDFWRPTFPQSQFFGRKSRTPEGAALLSIDQRVPIIPFYGRRDQGFKHCLTFEQPLHLYACYLGSQRSEATQLLNRYMESVIRKHPEQWFYWFNVEERFKIDFTEEVEQKLEREKILRVSS</sequence>
<dbReference type="Pfam" id="PF03279">
    <property type="entry name" value="Lip_A_acyltrans"/>
    <property type="match status" value="1"/>
</dbReference>
<dbReference type="EMBL" id="JAOQIO010000124">
    <property type="protein sequence ID" value="MCU6798055.1"/>
    <property type="molecule type" value="Genomic_DNA"/>
</dbReference>
<evidence type="ECO:0000313" key="7">
    <source>
        <dbReference type="EMBL" id="MCU6798055.1"/>
    </source>
</evidence>
<reference evidence="7 8" key="1">
    <citation type="submission" date="2022-09" db="EMBL/GenBank/DDBJ databases">
        <authorList>
            <person name="Han X.L."/>
            <person name="Wang Q."/>
            <person name="Lu T."/>
        </authorList>
    </citation>
    <scope>NUCLEOTIDE SEQUENCE [LARGE SCALE GENOMIC DNA]</scope>
    <source>
        <strain evidence="7 8">WQ 127069</strain>
    </source>
</reference>
<dbReference type="CDD" id="cd07984">
    <property type="entry name" value="LPLAT_LABLAT-like"/>
    <property type="match status" value="1"/>
</dbReference>
<dbReference type="RefSeq" id="WP_262688734.1">
    <property type="nucleotide sequence ID" value="NZ_JAOQIO010000124.1"/>
</dbReference>
<dbReference type="Proteomes" id="UP001652445">
    <property type="component" value="Unassembled WGS sequence"/>
</dbReference>
<dbReference type="PANTHER" id="PTHR30606">
    <property type="entry name" value="LIPID A BIOSYNTHESIS LAUROYL ACYLTRANSFERASE"/>
    <property type="match status" value="1"/>
</dbReference>
<dbReference type="InterPro" id="IPR004960">
    <property type="entry name" value="LipA_acyltrans"/>
</dbReference>
<organism evidence="7 8">
    <name type="scientific">Paenibacillus baimaensis</name>
    <dbReference type="NCBI Taxonomy" id="2982185"/>
    <lineage>
        <taxon>Bacteria</taxon>
        <taxon>Bacillati</taxon>
        <taxon>Bacillota</taxon>
        <taxon>Bacilli</taxon>
        <taxon>Bacillales</taxon>
        <taxon>Paenibacillaceae</taxon>
        <taxon>Paenibacillus</taxon>
    </lineage>
</organism>
<comment type="caution">
    <text evidence="7">The sequence shown here is derived from an EMBL/GenBank/DDBJ whole genome shotgun (WGS) entry which is preliminary data.</text>
</comment>
<keyword evidence="8" id="KW-1185">Reference proteome</keyword>
<proteinExistence type="predicted"/>
<keyword evidence="2" id="KW-1003">Cell membrane</keyword>
<protein>
    <submittedName>
        <fullName evidence="7">Lysophospholipid acyltransferase family protein</fullName>
    </submittedName>
</protein>
<keyword evidence="4" id="KW-0808">Transferase</keyword>
<keyword evidence="6 7" id="KW-0012">Acyltransferase</keyword>
<dbReference type="PANTHER" id="PTHR30606:SF10">
    <property type="entry name" value="PHOSPHATIDYLINOSITOL MANNOSIDE ACYLTRANSFERASE"/>
    <property type="match status" value="1"/>
</dbReference>